<evidence type="ECO:0000256" key="6">
    <source>
        <dbReference type="SAM" id="MobiDB-lite"/>
    </source>
</evidence>
<comment type="caution">
    <text evidence="9">The sequence shown here is derived from an EMBL/GenBank/DDBJ whole genome shotgun (WGS) entry which is preliminary data.</text>
</comment>
<reference evidence="9" key="1">
    <citation type="submission" date="2022-12" db="EMBL/GenBank/DDBJ databases">
        <authorList>
            <person name="Webb A."/>
        </authorList>
    </citation>
    <scope>NUCLEOTIDE SEQUENCE</scope>
    <source>
        <strain evidence="9">Pf2</strain>
    </source>
</reference>
<evidence type="ECO:0000256" key="5">
    <source>
        <dbReference type="ARBA" id="ARBA00023268"/>
    </source>
</evidence>
<keyword evidence="4" id="KW-0378">Hydrolase</keyword>
<dbReference type="Gene3D" id="3.10.10.10">
    <property type="entry name" value="HIV Type 1 Reverse Transcriptase, subunit A, domain 1"/>
    <property type="match status" value="1"/>
</dbReference>
<feature type="compositionally biased region" description="Polar residues" evidence="6">
    <location>
        <begin position="166"/>
        <end position="175"/>
    </location>
</feature>
<dbReference type="InterPro" id="IPR000477">
    <property type="entry name" value="RT_dom"/>
</dbReference>
<gene>
    <name evidence="9" type="ORF">PFR002_LOCUS4128</name>
</gene>
<evidence type="ECO:0000256" key="3">
    <source>
        <dbReference type="ARBA" id="ARBA00022722"/>
    </source>
</evidence>
<dbReference type="Pfam" id="PF17919">
    <property type="entry name" value="RT_RNaseH_2"/>
    <property type="match status" value="1"/>
</dbReference>
<evidence type="ECO:0000256" key="1">
    <source>
        <dbReference type="ARBA" id="ARBA00022679"/>
    </source>
</evidence>
<evidence type="ECO:0000259" key="8">
    <source>
        <dbReference type="Pfam" id="PF17919"/>
    </source>
</evidence>
<dbReference type="Gene3D" id="3.30.70.270">
    <property type="match status" value="2"/>
</dbReference>
<evidence type="ECO:0008006" key="11">
    <source>
        <dbReference type="Google" id="ProtNLM"/>
    </source>
</evidence>
<dbReference type="Gene3D" id="2.40.70.10">
    <property type="entry name" value="Acid Proteases"/>
    <property type="match status" value="1"/>
</dbReference>
<dbReference type="InterPro" id="IPR043502">
    <property type="entry name" value="DNA/RNA_pol_sf"/>
</dbReference>
<evidence type="ECO:0000256" key="2">
    <source>
        <dbReference type="ARBA" id="ARBA00022695"/>
    </source>
</evidence>
<dbReference type="InterPro" id="IPR043128">
    <property type="entry name" value="Rev_trsase/Diguanyl_cyclase"/>
</dbReference>
<keyword evidence="5" id="KW-0511">Multifunctional enzyme</keyword>
<evidence type="ECO:0000313" key="10">
    <source>
        <dbReference type="Proteomes" id="UP001159659"/>
    </source>
</evidence>
<dbReference type="PANTHER" id="PTHR37984:SF5">
    <property type="entry name" value="PROTEIN NYNRIN-LIKE"/>
    <property type="match status" value="1"/>
</dbReference>
<protein>
    <recommendedName>
        <fullName evidence="11">Reverse transcriptase domain-containing protein</fullName>
    </recommendedName>
</protein>
<dbReference type="GO" id="GO:0016779">
    <property type="term" value="F:nucleotidyltransferase activity"/>
    <property type="evidence" value="ECO:0007669"/>
    <property type="project" value="UniProtKB-KW"/>
</dbReference>
<organism evidence="9 10">
    <name type="scientific">Peronospora farinosa</name>
    <dbReference type="NCBI Taxonomy" id="134698"/>
    <lineage>
        <taxon>Eukaryota</taxon>
        <taxon>Sar</taxon>
        <taxon>Stramenopiles</taxon>
        <taxon>Oomycota</taxon>
        <taxon>Peronosporomycetes</taxon>
        <taxon>Peronosporales</taxon>
        <taxon>Peronosporaceae</taxon>
        <taxon>Peronospora</taxon>
    </lineage>
</organism>
<proteinExistence type="predicted"/>
<dbReference type="CDD" id="cd00303">
    <property type="entry name" value="retropepsin_like"/>
    <property type="match status" value="1"/>
</dbReference>
<feature type="region of interest" description="Disordered" evidence="6">
    <location>
        <begin position="126"/>
        <end position="193"/>
    </location>
</feature>
<evidence type="ECO:0000259" key="7">
    <source>
        <dbReference type="Pfam" id="PF00078"/>
    </source>
</evidence>
<dbReference type="CDD" id="cd01647">
    <property type="entry name" value="RT_LTR"/>
    <property type="match status" value="1"/>
</dbReference>
<keyword evidence="2" id="KW-0548">Nucleotidyltransferase</keyword>
<keyword evidence="4" id="KW-0255">Endonuclease</keyword>
<dbReference type="EMBL" id="CANTFK010000643">
    <property type="protein sequence ID" value="CAI5721016.1"/>
    <property type="molecule type" value="Genomic_DNA"/>
</dbReference>
<feature type="domain" description="Reverse transcriptase" evidence="7">
    <location>
        <begin position="411"/>
        <end position="570"/>
    </location>
</feature>
<keyword evidence="1" id="KW-0808">Transferase</keyword>
<feature type="domain" description="Reverse transcriptase/retrotransposon-derived protein RNase H-like" evidence="8">
    <location>
        <begin position="617"/>
        <end position="694"/>
    </location>
</feature>
<dbReference type="FunFam" id="3.30.70.270:FF:000026">
    <property type="entry name" value="Transposon Ty3-G Gag-Pol polyprotein"/>
    <property type="match status" value="1"/>
</dbReference>
<evidence type="ECO:0000256" key="4">
    <source>
        <dbReference type="ARBA" id="ARBA00022759"/>
    </source>
</evidence>
<dbReference type="GO" id="GO:0004519">
    <property type="term" value="F:endonuclease activity"/>
    <property type="evidence" value="ECO:0007669"/>
    <property type="project" value="UniProtKB-KW"/>
</dbReference>
<dbReference type="InterPro" id="IPR050951">
    <property type="entry name" value="Retrovirus_Pol_polyprotein"/>
</dbReference>
<dbReference type="Pfam" id="PF08284">
    <property type="entry name" value="RVP_2"/>
    <property type="match status" value="1"/>
</dbReference>
<dbReference type="Pfam" id="PF00078">
    <property type="entry name" value="RVT_1"/>
    <property type="match status" value="1"/>
</dbReference>
<dbReference type="SUPFAM" id="SSF56672">
    <property type="entry name" value="DNA/RNA polymerases"/>
    <property type="match status" value="1"/>
</dbReference>
<dbReference type="InterPro" id="IPR021109">
    <property type="entry name" value="Peptidase_aspartic_dom_sf"/>
</dbReference>
<keyword evidence="3" id="KW-0540">Nuclease</keyword>
<accession>A0AAV0TFA7</accession>
<dbReference type="PANTHER" id="PTHR37984">
    <property type="entry name" value="PROTEIN CBG26694"/>
    <property type="match status" value="1"/>
</dbReference>
<dbReference type="InterPro" id="IPR041577">
    <property type="entry name" value="RT_RNaseH_2"/>
</dbReference>
<sequence>MTLLVDSGASQNFMKLAALKKSPASYESLCQDGKREEAIVRLANDALVKSEVVQVELAFSFSDFSCKEKFTVLGMESPYDLILGMPWLAKHQPWIDWRTRTVASSTQDTGKDVLLREAYVDDACPTQSRVEKSGGVNGEMASSHALNSPAQSREPVAVDSGLLGSQAPQEPTQSHGPGAVGRSALADTTTTPSFRSKVVVTRRTSTRRIKTIKGTSKRKTLGSVSVQEDGPTNELFEAVEDKMPEASSVEVLQLVLASAEEIVYLSEMTWDLFLSELKEGKIHEIVAPVPEENVVDCCSSSTMDKSILETDIKEGFAVQGWDALKDSPLPFYDVLWQHRDVFPAEVPSRLPADRGIRHEIDLEPGTKYCVTKQWPLPKEQVDYIDEFFDKRAKAGNVRASKSPHFSPTFCVRKATGGWRVVHAYNKLNTATIPAQTPIPRKDVLLNSMGKSTIFSAMDLKDGYYQVLMRDTDVAKTAVSTPSGMLWEWLVMPQGLKNAPATFNRAVAHVMRQHRAYASHYFDDVFVHSRAEDGMSAIESHNRHLDAVLQTMGDAQLYVNLENPEKVKAVKESPVPRHVKDLRQFLGLANYLHKYSKNYAEQTKPLSELLKKDTEWTWPKEQEDAFTSVKQSIVETPVLALPDANNPFSVVCDASNFAIGSALMQKDDNGVDRVISYQSRLLKAAELNYPVHDRSYFQF</sequence>
<name>A0AAV0TFA7_9STRA</name>
<evidence type="ECO:0000313" key="9">
    <source>
        <dbReference type="EMBL" id="CAI5721016.1"/>
    </source>
</evidence>
<dbReference type="AlphaFoldDB" id="A0AAV0TFA7"/>
<dbReference type="Proteomes" id="UP001159659">
    <property type="component" value="Unassembled WGS sequence"/>
</dbReference>